<gene>
    <name evidence="1" type="ORF">GGQ88_001313</name>
</gene>
<reference evidence="1 2" key="1">
    <citation type="submission" date="2020-08" db="EMBL/GenBank/DDBJ databases">
        <title>Genomic Encyclopedia of Type Strains, Phase IV (KMG-IV): sequencing the most valuable type-strain genomes for metagenomic binning, comparative biology and taxonomic classification.</title>
        <authorList>
            <person name="Goeker M."/>
        </authorList>
    </citation>
    <scope>NUCLEOTIDE SEQUENCE [LARGE SCALE GENOMIC DNA]</scope>
    <source>
        <strain evidence="1 2">DSM 14552</strain>
    </source>
</reference>
<dbReference type="AlphaFoldDB" id="A0A7W5ZVC7"/>
<organism evidence="1 2">
    <name type="scientific">Novosphingobium hassiacum</name>
    <dbReference type="NCBI Taxonomy" id="173676"/>
    <lineage>
        <taxon>Bacteria</taxon>
        <taxon>Pseudomonadati</taxon>
        <taxon>Pseudomonadota</taxon>
        <taxon>Alphaproteobacteria</taxon>
        <taxon>Sphingomonadales</taxon>
        <taxon>Sphingomonadaceae</taxon>
        <taxon>Novosphingobium</taxon>
    </lineage>
</organism>
<proteinExistence type="predicted"/>
<evidence type="ECO:0000313" key="1">
    <source>
        <dbReference type="EMBL" id="MBB3860052.1"/>
    </source>
</evidence>
<accession>A0A7W5ZVC7</accession>
<sequence length="42" mass="4473">MVRSVSLAHAPHAPFVLHEIARKLIVLGSAMALILAGKPLPF</sequence>
<protein>
    <submittedName>
        <fullName evidence="1">Uncharacterized protein</fullName>
    </submittedName>
</protein>
<dbReference type="Proteomes" id="UP000562395">
    <property type="component" value="Unassembled WGS sequence"/>
</dbReference>
<dbReference type="EMBL" id="JACICY010000002">
    <property type="protein sequence ID" value="MBB3860052.1"/>
    <property type="molecule type" value="Genomic_DNA"/>
</dbReference>
<evidence type="ECO:0000313" key="2">
    <source>
        <dbReference type="Proteomes" id="UP000562395"/>
    </source>
</evidence>
<comment type="caution">
    <text evidence="1">The sequence shown here is derived from an EMBL/GenBank/DDBJ whole genome shotgun (WGS) entry which is preliminary data.</text>
</comment>
<keyword evidence="2" id="KW-1185">Reference proteome</keyword>
<name>A0A7W5ZVC7_9SPHN</name>